<sequence>MASYDVVFDIETKKSFDEVGGKAHFDKLGISVVGAHISGEDKYYAFEEREIPEFEKMIKGARCVIGFNIHHFDLPVLQPYVSWSLKSLKTLDLMEDVEKGAGFRISLDNLSETSLGARKSGDGLQALRWYKEGRIDDIKKYCLKDVELTKALWEYGKKNGHVLFYSKHSSGRVAIPVSWGKMEANLDAYSQTSLF</sequence>
<feature type="domain" description="YprB ribonuclease H-like" evidence="1">
    <location>
        <begin position="8"/>
        <end position="152"/>
    </location>
</feature>
<reference evidence="2 3" key="1">
    <citation type="journal article" date="2015" name="Nature">
        <title>rRNA introns, odd ribosomes, and small enigmatic genomes across a large radiation of phyla.</title>
        <authorList>
            <person name="Brown C.T."/>
            <person name="Hug L.A."/>
            <person name="Thomas B.C."/>
            <person name="Sharon I."/>
            <person name="Castelle C.J."/>
            <person name="Singh A."/>
            <person name="Wilkins M.J."/>
            <person name="Williams K.H."/>
            <person name="Banfield J.F."/>
        </authorList>
    </citation>
    <scope>NUCLEOTIDE SEQUENCE [LARGE SCALE GENOMIC DNA]</scope>
</reference>
<name>A0A0G1H0E6_9BACT</name>
<accession>A0A0G1H0E6</accession>
<dbReference type="GO" id="GO:0004386">
    <property type="term" value="F:helicase activity"/>
    <property type="evidence" value="ECO:0007669"/>
    <property type="project" value="UniProtKB-KW"/>
</dbReference>
<dbReference type="InterPro" id="IPR012337">
    <property type="entry name" value="RNaseH-like_sf"/>
</dbReference>
<keyword evidence="2" id="KW-0067">ATP-binding</keyword>
<evidence type="ECO:0000313" key="3">
    <source>
        <dbReference type="Proteomes" id="UP000034736"/>
    </source>
</evidence>
<gene>
    <name evidence="2" type="ORF">UW30_C0026G0007</name>
</gene>
<dbReference type="AlphaFoldDB" id="A0A0G1H0E6"/>
<proteinExistence type="predicted"/>
<dbReference type="Gene3D" id="3.30.420.10">
    <property type="entry name" value="Ribonuclease H-like superfamily/Ribonuclease H"/>
    <property type="match status" value="1"/>
</dbReference>
<protein>
    <submittedName>
        <fullName evidence="2">DEAD/DEAH box helicase domain protein</fullName>
    </submittedName>
</protein>
<dbReference type="GO" id="GO:0003676">
    <property type="term" value="F:nucleic acid binding"/>
    <property type="evidence" value="ECO:0007669"/>
    <property type="project" value="InterPro"/>
</dbReference>
<organism evidence="2 3">
    <name type="scientific">Candidatus Giovannonibacteria bacterium GW2011_GWA2_44_13b</name>
    <dbReference type="NCBI Taxonomy" id="1618647"/>
    <lineage>
        <taxon>Bacteria</taxon>
        <taxon>Candidatus Giovannoniibacteriota</taxon>
    </lineage>
</organism>
<dbReference type="Proteomes" id="UP000034736">
    <property type="component" value="Unassembled WGS sequence"/>
</dbReference>
<keyword evidence="2" id="KW-0347">Helicase</keyword>
<evidence type="ECO:0000259" key="1">
    <source>
        <dbReference type="Pfam" id="PF13482"/>
    </source>
</evidence>
<dbReference type="SUPFAM" id="SSF53098">
    <property type="entry name" value="Ribonuclease H-like"/>
    <property type="match status" value="1"/>
</dbReference>
<keyword evidence="2" id="KW-0547">Nucleotide-binding</keyword>
<keyword evidence="2" id="KW-0378">Hydrolase</keyword>
<dbReference type="STRING" id="1618647.UW30_C0026G0007"/>
<evidence type="ECO:0000313" key="2">
    <source>
        <dbReference type="EMBL" id="KKT39908.1"/>
    </source>
</evidence>
<dbReference type="InterPro" id="IPR038720">
    <property type="entry name" value="YprB_RNase_H-like_dom"/>
</dbReference>
<dbReference type="Pfam" id="PF13482">
    <property type="entry name" value="RNase_H_2"/>
    <property type="match status" value="1"/>
</dbReference>
<dbReference type="EMBL" id="LCHU01000026">
    <property type="protein sequence ID" value="KKT39908.1"/>
    <property type="molecule type" value="Genomic_DNA"/>
</dbReference>
<dbReference type="InterPro" id="IPR036397">
    <property type="entry name" value="RNaseH_sf"/>
</dbReference>
<comment type="caution">
    <text evidence="2">The sequence shown here is derived from an EMBL/GenBank/DDBJ whole genome shotgun (WGS) entry which is preliminary data.</text>
</comment>